<feature type="region of interest" description="Disordered" evidence="2">
    <location>
        <begin position="285"/>
        <end position="356"/>
    </location>
</feature>
<sequence>MDEYEVFRRLATQPFSSATMEMLQCALRLIRSRYPLAFCHDAERTAVEFPPRESFSQQENMPFHITDEWINYMQTVGCSINTAKLGVTPSLWRLAQDDHVDADVITDYLRLLRSSYPSFRFQDPIHITSSTIETLPGLWGTPDVTTLVPCSYNRTWFAAIVYTDCVQLYGLDVENGSKLEQQLQVLFPRRLIRFSQPLLGARLEDSGVLMLLSMRILADGGVPVQLVDPIFLRNARARLFMEMLMESLNVKDSDVVTRIQEAQAENSVFFDDAFTCEGNDLSPAGSGFTADMEDGGDFTFDASPGPASRSSLSAEERPLSRERTCEAGTIASAQAPHNPSSSSHPTGPPNEKLTSLRSGRVLDMTMPMMPMMPPEMSQQCRTILDILSEAVAFYRSVRMSESSELSVIWSAIKNGFKSEFYRRYSGVLFYRQMARLGSDKDVAKKIKIGISKPEIKEMRSLQSRFEIWHDICQLRHEWGSAQYVLLCVLPEKPHLERMRKKERQDQLQQVRERLDNTHNELSSYVEAAKALCTALVQGSLPRYRLMIENYHLKADQELTQPEFVAYAGLHPRPAIPISRLVGSG</sequence>
<reference evidence="4" key="1">
    <citation type="journal article" date="2023" name="bioRxiv">
        <title>Complete genome of the Medicago anthracnose fungus, Colletotrichum destructivum, reveals a mini-chromosome-like region within a core chromosome.</title>
        <authorList>
            <person name="Lapalu N."/>
            <person name="Simon A."/>
            <person name="Lu A."/>
            <person name="Plaumann P.-L."/>
            <person name="Amselem J."/>
            <person name="Pigne S."/>
            <person name="Auger A."/>
            <person name="Koch C."/>
            <person name="Dallery J.-F."/>
            <person name="O'Connell R.J."/>
        </authorList>
    </citation>
    <scope>NUCLEOTIDE SEQUENCE [LARGE SCALE GENOMIC DNA]</scope>
    <source>
        <strain evidence="4">CBS 520.97</strain>
    </source>
</reference>
<feature type="compositionally biased region" description="Polar residues" evidence="2">
    <location>
        <begin position="331"/>
        <end position="345"/>
    </location>
</feature>
<dbReference type="KEGG" id="cdet:87938618"/>
<proteinExistence type="predicted"/>
<feature type="coiled-coil region" evidence="1">
    <location>
        <begin position="500"/>
        <end position="527"/>
    </location>
</feature>
<dbReference type="GeneID" id="87938618"/>
<accession>A0AAX4I1N4</accession>
<dbReference type="EMBL" id="CP137305">
    <property type="protein sequence ID" value="WQF77101.1"/>
    <property type="molecule type" value="Genomic_DNA"/>
</dbReference>
<evidence type="ECO:0000256" key="2">
    <source>
        <dbReference type="SAM" id="MobiDB-lite"/>
    </source>
</evidence>
<dbReference type="RefSeq" id="XP_062774325.1">
    <property type="nucleotide sequence ID" value="XM_062918274.1"/>
</dbReference>
<dbReference type="Proteomes" id="UP001322277">
    <property type="component" value="Chromosome 1"/>
</dbReference>
<organism evidence="3 4">
    <name type="scientific">Colletotrichum destructivum</name>
    <dbReference type="NCBI Taxonomy" id="34406"/>
    <lineage>
        <taxon>Eukaryota</taxon>
        <taxon>Fungi</taxon>
        <taxon>Dikarya</taxon>
        <taxon>Ascomycota</taxon>
        <taxon>Pezizomycotina</taxon>
        <taxon>Sordariomycetes</taxon>
        <taxon>Hypocreomycetidae</taxon>
        <taxon>Glomerellales</taxon>
        <taxon>Glomerellaceae</taxon>
        <taxon>Colletotrichum</taxon>
        <taxon>Colletotrichum destructivum species complex</taxon>
    </lineage>
</organism>
<gene>
    <name evidence="3" type="ORF">CDEST_02115</name>
</gene>
<keyword evidence="1" id="KW-0175">Coiled coil</keyword>
<keyword evidence="4" id="KW-1185">Reference proteome</keyword>
<name>A0AAX4I1N4_9PEZI</name>
<dbReference type="AlphaFoldDB" id="A0AAX4I1N4"/>
<protein>
    <submittedName>
        <fullName evidence="3">Uncharacterized protein</fullName>
    </submittedName>
</protein>
<feature type="compositionally biased region" description="Basic and acidic residues" evidence="2">
    <location>
        <begin position="314"/>
        <end position="325"/>
    </location>
</feature>
<evidence type="ECO:0000313" key="4">
    <source>
        <dbReference type="Proteomes" id="UP001322277"/>
    </source>
</evidence>
<evidence type="ECO:0000313" key="3">
    <source>
        <dbReference type="EMBL" id="WQF77101.1"/>
    </source>
</evidence>
<evidence type="ECO:0000256" key="1">
    <source>
        <dbReference type="SAM" id="Coils"/>
    </source>
</evidence>